<reference evidence="3" key="1">
    <citation type="journal article" date="2019" name="Nat. Commun.">
        <title>The genome of broomcorn millet.</title>
        <authorList>
            <person name="Zou C."/>
            <person name="Miki D."/>
            <person name="Li D."/>
            <person name="Tang Q."/>
            <person name="Xiao L."/>
            <person name="Rajput S."/>
            <person name="Deng P."/>
            <person name="Jia W."/>
            <person name="Huang R."/>
            <person name="Zhang M."/>
            <person name="Sun Y."/>
            <person name="Hu J."/>
            <person name="Fu X."/>
            <person name="Schnable P.S."/>
            <person name="Li F."/>
            <person name="Zhang H."/>
            <person name="Feng B."/>
            <person name="Zhu X."/>
            <person name="Liu R."/>
            <person name="Schnable J.C."/>
            <person name="Zhu J.-K."/>
            <person name="Zhang H."/>
        </authorList>
    </citation>
    <scope>NUCLEOTIDE SEQUENCE [LARGE SCALE GENOMIC DNA]</scope>
</reference>
<gene>
    <name evidence="2" type="ORF">C2845_PM06G29080</name>
</gene>
<dbReference type="AlphaFoldDB" id="A0A3L6RAF8"/>
<proteinExistence type="predicted"/>
<dbReference type="Proteomes" id="UP000275267">
    <property type="component" value="Unassembled WGS sequence"/>
</dbReference>
<protein>
    <submittedName>
        <fullName evidence="2">Uncharacterized protein</fullName>
    </submittedName>
</protein>
<keyword evidence="3" id="KW-1185">Reference proteome</keyword>
<sequence length="83" mass="9186">MTSAVVADAPSTNSRTDLIVGDASSTNYRQKPRHLWSRSRPSCPCDASSKLRSHRRDPAMAVKRDGADSWEALITPPHVRIGW</sequence>
<dbReference type="EMBL" id="PQIB02000009">
    <property type="protein sequence ID" value="RLM99826.1"/>
    <property type="molecule type" value="Genomic_DNA"/>
</dbReference>
<accession>A0A3L6RAF8</accession>
<name>A0A3L6RAF8_PANMI</name>
<evidence type="ECO:0000313" key="2">
    <source>
        <dbReference type="EMBL" id="RLM99826.1"/>
    </source>
</evidence>
<evidence type="ECO:0000313" key="3">
    <source>
        <dbReference type="Proteomes" id="UP000275267"/>
    </source>
</evidence>
<evidence type="ECO:0000256" key="1">
    <source>
        <dbReference type="SAM" id="MobiDB-lite"/>
    </source>
</evidence>
<feature type="region of interest" description="Disordered" evidence="1">
    <location>
        <begin position="1"/>
        <end position="63"/>
    </location>
</feature>
<comment type="caution">
    <text evidence="2">The sequence shown here is derived from an EMBL/GenBank/DDBJ whole genome shotgun (WGS) entry which is preliminary data.</text>
</comment>
<organism evidence="2 3">
    <name type="scientific">Panicum miliaceum</name>
    <name type="common">Proso millet</name>
    <name type="synonym">Broomcorn millet</name>
    <dbReference type="NCBI Taxonomy" id="4540"/>
    <lineage>
        <taxon>Eukaryota</taxon>
        <taxon>Viridiplantae</taxon>
        <taxon>Streptophyta</taxon>
        <taxon>Embryophyta</taxon>
        <taxon>Tracheophyta</taxon>
        <taxon>Spermatophyta</taxon>
        <taxon>Magnoliopsida</taxon>
        <taxon>Liliopsida</taxon>
        <taxon>Poales</taxon>
        <taxon>Poaceae</taxon>
        <taxon>PACMAD clade</taxon>
        <taxon>Panicoideae</taxon>
        <taxon>Panicodae</taxon>
        <taxon>Paniceae</taxon>
        <taxon>Panicinae</taxon>
        <taxon>Panicum</taxon>
        <taxon>Panicum sect. Panicum</taxon>
    </lineage>
</organism>